<evidence type="ECO:0008006" key="2">
    <source>
        <dbReference type="Google" id="ProtNLM"/>
    </source>
</evidence>
<comment type="caution">
    <text evidence="1">The sequence shown here is derived from an EMBL/GenBank/DDBJ whole genome shotgun (WGS) entry which is preliminary data.</text>
</comment>
<dbReference type="EMBL" id="LAZR01002548">
    <property type="protein sequence ID" value="KKN28600.1"/>
    <property type="molecule type" value="Genomic_DNA"/>
</dbReference>
<name>A0A0F9P9S8_9ZZZZ</name>
<reference evidence="1" key="1">
    <citation type="journal article" date="2015" name="Nature">
        <title>Complex archaea that bridge the gap between prokaryotes and eukaryotes.</title>
        <authorList>
            <person name="Spang A."/>
            <person name="Saw J.H."/>
            <person name="Jorgensen S.L."/>
            <person name="Zaremba-Niedzwiedzka K."/>
            <person name="Martijn J."/>
            <person name="Lind A.E."/>
            <person name="van Eijk R."/>
            <person name="Schleper C."/>
            <person name="Guy L."/>
            <person name="Ettema T.J."/>
        </authorList>
    </citation>
    <scope>NUCLEOTIDE SEQUENCE</scope>
</reference>
<organism evidence="1">
    <name type="scientific">marine sediment metagenome</name>
    <dbReference type="NCBI Taxonomy" id="412755"/>
    <lineage>
        <taxon>unclassified sequences</taxon>
        <taxon>metagenomes</taxon>
        <taxon>ecological metagenomes</taxon>
    </lineage>
</organism>
<evidence type="ECO:0000313" key="1">
    <source>
        <dbReference type="EMBL" id="KKN28600.1"/>
    </source>
</evidence>
<protein>
    <recommendedName>
        <fullName evidence="2">C2H2-type domain-containing protein</fullName>
    </recommendedName>
</protein>
<gene>
    <name evidence="1" type="ORF">LCGC14_0852450</name>
</gene>
<proteinExistence type="predicted"/>
<dbReference type="AlphaFoldDB" id="A0A0F9P9S8"/>
<sequence>MEIQKRKKVEFQYFIYCPACNKEVKGISVKHVESNIHSHLETHSGDKK</sequence>
<accession>A0A0F9P9S8</accession>